<sequence>MSMIHFLLIKLYPPSAMTRIFLRGVNFNLTKKKTDNYTELLFGGSQISHVFSQDIREDSSISGNKCSIRNSNRLLRRVAYMEDLIKRITDICPTNTVLYQINIQSKDKQEII</sequence>
<organism evidence="1 2">
    <name type="scientific">Tegillarca granosa</name>
    <name type="common">Malaysian cockle</name>
    <name type="synonym">Anadara granosa</name>
    <dbReference type="NCBI Taxonomy" id="220873"/>
    <lineage>
        <taxon>Eukaryota</taxon>
        <taxon>Metazoa</taxon>
        <taxon>Spiralia</taxon>
        <taxon>Lophotrochozoa</taxon>
        <taxon>Mollusca</taxon>
        <taxon>Bivalvia</taxon>
        <taxon>Autobranchia</taxon>
        <taxon>Pteriomorphia</taxon>
        <taxon>Arcoida</taxon>
        <taxon>Arcoidea</taxon>
        <taxon>Arcidae</taxon>
        <taxon>Tegillarca</taxon>
    </lineage>
</organism>
<evidence type="ECO:0000313" key="1">
    <source>
        <dbReference type="EMBL" id="KAJ8306738.1"/>
    </source>
</evidence>
<proteinExistence type="predicted"/>
<reference evidence="1 2" key="1">
    <citation type="submission" date="2022-12" db="EMBL/GenBank/DDBJ databases">
        <title>Chromosome-level genome of Tegillarca granosa.</title>
        <authorList>
            <person name="Kim J."/>
        </authorList>
    </citation>
    <scope>NUCLEOTIDE SEQUENCE [LARGE SCALE GENOMIC DNA]</scope>
    <source>
        <strain evidence="1">Teg-2019</strain>
        <tissue evidence="1">Adductor muscle</tissue>
    </source>
</reference>
<gene>
    <name evidence="1" type="ORF">KUTeg_015779</name>
</gene>
<comment type="caution">
    <text evidence="1">The sequence shown here is derived from an EMBL/GenBank/DDBJ whole genome shotgun (WGS) entry which is preliminary data.</text>
</comment>
<dbReference type="EMBL" id="JARBDR010000811">
    <property type="protein sequence ID" value="KAJ8306738.1"/>
    <property type="molecule type" value="Genomic_DNA"/>
</dbReference>
<name>A0ABQ9ENA3_TEGGR</name>
<protein>
    <submittedName>
        <fullName evidence="1">Uncharacterized protein</fullName>
    </submittedName>
</protein>
<dbReference type="Proteomes" id="UP001217089">
    <property type="component" value="Unassembled WGS sequence"/>
</dbReference>
<keyword evidence="2" id="KW-1185">Reference proteome</keyword>
<evidence type="ECO:0000313" key="2">
    <source>
        <dbReference type="Proteomes" id="UP001217089"/>
    </source>
</evidence>
<accession>A0ABQ9ENA3</accession>